<evidence type="ECO:0000256" key="1">
    <source>
        <dbReference type="ARBA" id="ARBA00022722"/>
    </source>
</evidence>
<evidence type="ECO:0000256" key="2">
    <source>
        <dbReference type="ARBA" id="ARBA00022723"/>
    </source>
</evidence>
<reference evidence="13" key="1">
    <citation type="journal article" date="2019" name="Sci. Rep.">
        <title>Draft genome of Tanacetum cinerariifolium, the natural source of mosquito coil.</title>
        <authorList>
            <person name="Yamashiro T."/>
            <person name="Shiraishi A."/>
            <person name="Satake H."/>
            <person name="Nakayama K."/>
        </authorList>
    </citation>
    <scope>NUCLEOTIDE SEQUENCE</scope>
</reference>
<evidence type="ECO:0000256" key="5">
    <source>
        <dbReference type="ARBA" id="ARBA00022842"/>
    </source>
</evidence>
<keyword evidence="4" id="KW-0378">Hydrolase</keyword>
<dbReference type="Pfam" id="PF25597">
    <property type="entry name" value="SH3_retrovirus"/>
    <property type="match status" value="1"/>
</dbReference>
<dbReference type="GO" id="GO:0003964">
    <property type="term" value="F:RNA-directed DNA polymerase activity"/>
    <property type="evidence" value="ECO:0007669"/>
    <property type="project" value="UniProtKB-KW"/>
</dbReference>
<dbReference type="GO" id="GO:0006310">
    <property type="term" value="P:DNA recombination"/>
    <property type="evidence" value="ECO:0007669"/>
    <property type="project" value="UniProtKB-KW"/>
</dbReference>
<sequence length="579" mass="66022">MLLKQELFQDDESCVCQNAPEIPEYFEKNDLKAQMKDKDTTICKLKDTIKSLRKSKKEEMVDHERCDLATINVELENSMAKLLSENECLCKEINLVKQVFKHHFDSIKQTRVLQKEQSTVDNAAQIPSAITVALVMFKLDLEPLAPKLVHNWESHNYYLKHTQEQADILQGIVEQAKAQQPLDIALDFAYKHAKRIQELLVYVRDTCPSVIRLSESKTPVEAARIMLIFSKAPLFLLAEAINTACYTQNRSLIRHRYNKTSYKLMQHKKPDLSFLYVFGSQCYPTNDHDELGKFDANSEIGIFIGYTPAKKLFKIYNKRTWIISEIIQVTFDELTAMASEQFSSGPGLHVMTPATPSRGLVSNPVSQQPFQEATAPRAKVLNDSPVSIFISQDAPSIRSSSNVIQIHTPFEHLGRWTKDHPIENVIVKLKWIYKIKTNDSVGVLQNKARLVAQGFRQEEGIKFEESFAPIARIEAIRIFITNAAYKNMTIYQMDDNPSHVYKLKRDIYGLKQAPRAWYDMMSSFLLSQQFSKGAVDPTLFTRHAGNDLLLDIDMSLTAYADADHAGCQDTRRSTSGRAQ</sequence>
<keyword evidence="10" id="KW-0511">Multifunctional enzyme</keyword>
<evidence type="ECO:0000256" key="8">
    <source>
        <dbReference type="ARBA" id="ARBA00022932"/>
    </source>
</evidence>
<gene>
    <name evidence="13" type="ORF">Tci_548921</name>
</gene>
<dbReference type="GO" id="GO:0016787">
    <property type="term" value="F:hydrolase activity"/>
    <property type="evidence" value="ECO:0007669"/>
    <property type="project" value="UniProtKB-KW"/>
</dbReference>
<feature type="domain" description="Reverse transcriptase Ty1/copia-type" evidence="11">
    <location>
        <begin position="420"/>
        <end position="494"/>
    </location>
</feature>
<keyword evidence="8" id="KW-0808">Transferase</keyword>
<keyword evidence="3" id="KW-0255">Endonuclease</keyword>
<keyword evidence="5" id="KW-0460">Magnesium</keyword>
<evidence type="ECO:0000256" key="9">
    <source>
        <dbReference type="ARBA" id="ARBA00023172"/>
    </source>
</evidence>
<keyword evidence="7" id="KW-0695">RNA-directed DNA polymerase</keyword>
<evidence type="ECO:0000259" key="12">
    <source>
        <dbReference type="Pfam" id="PF25597"/>
    </source>
</evidence>
<dbReference type="PANTHER" id="PTHR42648">
    <property type="entry name" value="TRANSPOSASE, PUTATIVE-RELATED"/>
    <property type="match status" value="1"/>
</dbReference>
<proteinExistence type="predicted"/>
<keyword evidence="9" id="KW-0233">DNA recombination</keyword>
<dbReference type="GO" id="GO:0046872">
    <property type="term" value="F:metal ion binding"/>
    <property type="evidence" value="ECO:0007669"/>
    <property type="project" value="UniProtKB-KW"/>
</dbReference>
<comment type="caution">
    <text evidence="13">The sequence shown here is derived from an EMBL/GenBank/DDBJ whole genome shotgun (WGS) entry which is preliminary data.</text>
</comment>
<keyword evidence="8" id="KW-0239">DNA-directed DNA polymerase</keyword>
<evidence type="ECO:0000259" key="11">
    <source>
        <dbReference type="Pfam" id="PF07727"/>
    </source>
</evidence>
<accession>A0A699IMQ0</accession>
<dbReference type="InterPro" id="IPR057670">
    <property type="entry name" value="SH3_retrovirus"/>
</dbReference>
<keyword evidence="1" id="KW-0540">Nuclease</keyword>
<dbReference type="AlphaFoldDB" id="A0A699IMQ0"/>
<name>A0A699IMQ0_TANCI</name>
<organism evidence="13">
    <name type="scientific">Tanacetum cinerariifolium</name>
    <name type="common">Dalmatian daisy</name>
    <name type="synonym">Chrysanthemum cinerariifolium</name>
    <dbReference type="NCBI Taxonomy" id="118510"/>
    <lineage>
        <taxon>Eukaryota</taxon>
        <taxon>Viridiplantae</taxon>
        <taxon>Streptophyta</taxon>
        <taxon>Embryophyta</taxon>
        <taxon>Tracheophyta</taxon>
        <taxon>Spermatophyta</taxon>
        <taxon>Magnoliopsida</taxon>
        <taxon>eudicotyledons</taxon>
        <taxon>Gunneridae</taxon>
        <taxon>Pentapetalae</taxon>
        <taxon>asterids</taxon>
        <taxon>campanulids</taxon>
        <taxon>Asterales</taxon>
        <taxon>Asteraceae</taxon>
        <taxon>Asteroideae</taxon>
        <taxon>Anthemideae</taxon>
        <taxon>Anthemidinae</taxon>
        <taxon>Tanacetum</taxon>
    </lineage>
</organism>
<evidence type="ECO:0000313" key="13">
    <source>
        <dbReference type="EMBL" id="GEZ76948.1"/>
    </source>
</evidence>
<keyword evidence="6" id="KW-0229">DNA integration</keyword>
<keyword evidence="2" id="KW-0479">Metal-binding</keyword>
<dbReference type="GO" id="GO:0015074">
    <property type="term" value="P:DNA integration"/>
    <property type="evidence" value="ECO:0007669"/>
    <property type="project" value="UniProtKB-KW"/>
</dbReference>
<keyword evidence="8" id="KW-0548">Nucleotidyltransferase</keyword>
<dbReference type="EMBL" id="BKCJ010321178">
    <property type="protein sequence ID" value="GEZ76948.1"/>
    <property type="molecule type" value="Genomic_DNA"/>
</dbReference>
<feature type="non-terminal residue" evidence="13">
    <location>
        <position position="579"/>
    </location>
</feature>
<dbReference type="PANTHER" id="PTHR42648:SF11">
    <property type="entry name" value="TRANSPOSON TY4-P GAG-POL POLYPROTEIN"/>
    <property type="match status" value="1"/>
</dbReference>
<dbReference type="InterPro" id="IPR039537">
    <property type="entry name" value="Retrotran_Ty1/copia-like"/>
</dbReference>
<dbReference type="Pfam" id="PF07727">
    <property type="entry name" value="RVT_2"/>
    <property type="match status" value="1"/>
</dbReference>
<dbReference type="GO" id="GO:0003887">
    <property type="term" value="F:DNA-directed DNA polymerase activity"/>
    <property type="evidence" value="ECO:0007669"/>
    <property type="project" value="UniProtKB-KW"/>
</dbReference>
<evidence type="ECO:0000256" key="4">
    <source>
        <dbReference type="ARBA" id="ARBA00022801"/>
    </source>
</evidence>
<feature type="domain" description="Retroviral polymerase SH3-like" evidence="12">
    <location>
        <begin position="280"/>
        <end position="335"/>
    </location>
</feature>
<protein>
    <submittedName>
        <fullName evidence="13">Uncharacterized protein</fullName>
    </submittedName>
</protein>
<evidence type="ECO:0000256" key="6">
    <source>
        <dbReference type="ARBA" id="ARBA00022908"/>
    </source>
</evidence>
<evidence type="ECO:0000256" key="3">
    <source>
        <dbReference type="ARBA" id="ARBA00022759"/>
    </source>
</evidence>
<evidence type="ECO:0000256" key="10">
    <source>
        <dbReference type="ARBA" id="ARBA00023268"/>
    </source>
</evidence>
<dbReference type="GO" id="GO:0004519">
    <property type="term" value="F:endonuclease activity"/>
    <property type="evidence" value="ECO:0007669"/>
    <property type="project" value="UniProtKB-KW"/>
</dbReference>
<dbReference type="InterPro" id="IPR013103">
    <property type="entry name" value="RVT_2"/>
</dbReference>
<evidence type="ECO:0000256" key="7">
    <source>
        <dbReference type="ARBA" id="ARBA00022918"/>
    </source>
</evidence>